<dbReference type="Gene3D" id="3.40.109.10">
    <property type="entry name" value="NADH Oxidase"/>
    <property type="match status" value="1"/>
</dbReference>
<keyword evidence="2 7" id="KW-0285">Flavoprotein</keyword>
<feature type="domain" description="Nitroreductase" evidence="10">
    <location>
        <begin position="9"/>
        <end position="159"/>
    </location>
</feature>
<feature type="binding site" evidence="8">
    <location>
        <position position="40"/>
    </location>
    <ligand>
        <name>FMN</name>
        <dbReference type="ChEBI" id="CHEBI:58210"/>
        <note>ligand shared between dimeric partners</note>
    </ligand>
</feature>
<feature type="region of interest" description="Disordered" evidence="9">
    <location>
        <begin position="1"/>
        <end position="23"/>
    </location>
</feature>
<keyword evidence="4 7" id="KW-0521">NADP</keyword>
<evidence type="ECO:0000313" key="12">
    <source>
        <dbReference type="EMBL" id="MBA8813870.1"/>
    </source>
</evidence>
<dbReference type="PANTHER" id="PTHR43821">
    <property type="entry name" value="NAD(P)H NITROREDUCTASE YDJA-RELATED"/>
    <property type="match status" value="1"/>
</dbReference>
<dbReference type="InterPro" id="IPR026021">
    <property type="entry name" value="YdjA-like"/>
</dbReference>
<proteinExistence type="inferred from homology"/>
<evidence type="ECO:0000313" key="11">
    <source>
        <dbReference type="EMBL" id="GEK82154.1"/>
    </source>
</evidence>
<dbReference type="AlphaFoldDB" id="A0A7W3PIZ3"/>
<keyword evidence="3 7" id="KW-0288">FMN</keyword>
<dbReference type="Pfam" id="PF00881">
    <property type="entry name" value="Nitroreductase"/>
    <property type="match status" value="1"/>
</dbReference>
<evidence type="ECO:0000256" key="3">
    <source>
        <dbReference type="ARBA" id="ARBA00022643"/>
    </source>
</evidence>
<dbReference type="Proteomes" id="UP000522688">
    <property type="component" value="Unassembled WGS sequence"/>
</dbReference>
<keyword evidence="5 7" id="KW-0560">Oxidoreductase</keyword>
<evidence type="ECO:0000256" key="7">
    <source>
        <dbReference type="PIRNR" id="PIRNR000232"/>
    </source>
</evidence>
<feature type="binding site" description="in other chain" evidence="8">
    <location>
        <begin position="11"/>
        <end position="13"/>
    </location>
    <ligand>
        <name>FMN</name>
        <dbReference type="ChEBI" id="CHEBI:58210"/>
        <note>ligand shared between dimeric partners</note>
    </ligand>
</feature>
<reference evidence="12 14" key="2">
    <citation type="submission" date="2020-07" db="EMBL/GenBank/DDBJ databases">
        <title>Sequencing the genomes of 1000 actinobacteria strains.</title>
        <authorList>
            <person name="Klenk H.-P."/>
        </authorList>
    </citation>
    <scope>NUCLEOTIDE SEQUENCE [LARGE SCALE GENOMIC DNA]</scope>
    <source>
        <strain evidence="12 14">DSM 10309</strain>
    </source>
</reference>
<evidence type="ECO:0000256" key="2">
    <source>
        <dbReference type="ARBA" id="ARBA00022630"/>
    </source>
</evidence>
<feature type="binding site" description="in other chain" evidence="8">
    <location>
        <begin position="129"/>
        <end position="131"/>
    </location>
    <ligand>
        <name>FMN</name>
        <dbReference type="ChEBI" id="CHEBI:58210"/>
        <note>ligand shared between dimeric partners</note>
    </ligand>
</feature>
<dbReference type="InterPro" id="IPR000415">
    <property type="entry name" value="Nitroreductase-like"/>
</dbReference>
<protein>
    <recommendedName>
        <fullName evidence="7">Putative NAD(P)H nitroreductase</fullName>
        <ecNumber evidence="7">1.-.-.-</ecNumber>
    </recommendedName>
</protein>
<dbReference type="EC" id="1.-.-.-" evidence="7"/>
<dbReference type="SUPFAM" id="SSF55469">
    <property type="entry name" value="FMN-dependent nitroreductase-like"/>
    <property type="match status" value="1"/>
</dbReference>
<organism evidence="12 14">
    <name type="scientific">Frigoribacterium faeni</name>
    <dbReference type="NCBI Taxonomy" id="145483"/>
    <lineage>
        <taxon>Bacteria</taxon>
        <taxon>Bacillati</taxon>
        <taxon>Actinomycetota</taxon>
        <taxon>Actinomycetes</taxon>
        <taxon>Micrococcales</taxon>
        <taxon>Microbacteriaceae</taxon>
        <taxon>Frigoribacterium</taxon>
    </lineage>
</organism>
<dbReference type="Proteomes" id="UP000321154">
    <property type="component" value="Unassembled WGS sequence"/>
</dbReference>
<name>A0A7W3PIZ3_9MICO</name>
<dbReference type="GO" id="GO:0016491">
    <property type="term" value="F:oxidoreductase activity"/>
    <property type="evidence" value="ECO:0007669"/>
    <property type="project" value="UniProtKB-UniRule"/>
</dbReference>
<evidence type="ECO:0000259" key="10">
    <source>
        <dbReference type="Pfam" id="PF00881"/>
    </source>
</evidence>
<evidence type="ECO:0000256" key="4">
    <source>
        <dbReference type="ARBA" id="ARBA00022857"/>
    </source>
</evidence>
<accession>A0A7W3PIZ3</accession>
<evidence type="ECO:0000256" key="6">
    <source>
        <dbReference type="ARBA" id="ARBA00023027"/>
    </source>
</evidence>
<evidence type="ECO:0000256" key="8">
    <source>
        <dbReference type="PIRSR" id="PIRSR000232-1"/>
    </source>
</evidence>
<gene>
    <name evidence="12" type="ORF">FB463_002119</name>
    <name evidence="11" type="ORF">FFA01_04630</name>
</gene>
<evidence type="ECO:0000313" key="13">
    <source>
        <dbReference type="Proteomes" id="UP000321154"/>
    </source>
</evidence>
<evidence type="ECO:0000313" key="14">
    <source>
        <dbReference type="Proteomes" id="UP000522688"/>
    </source>
</evidence>
<comment type="similarity">
    <text evidence="1 7">Belongs to the nitroreductase family.</text>
</comment>
<keyword evidence="13" id="KW-1185">Reference proteome</keyword>
<dbReference type="EMBL" id="BJUV01000003">
    <property type="protein sequence ID" value="GEK82154.1"/>
    <property type="molecule type" value="Genomic_DNA"/>
</dbReference>
<dbReference type="InterPro" id="IPR029479">
    <property type="entry name" value="Nitroreductase"/>
</dbReference>
<keyword evidence="6 7" id="KW-0520">NAD</keyword>
<feature type="region of interest" description="Disordered" evidence="9">
    <location>
        <begin position="164"/>
        <end position="186"/>
    </location>
</feature>
<reference evidence="11 13" key="1">
    <citation type="submission" date="2019-07" db="EMBL/GenBank/DDBJ databases">
        <title>Whole genome shotgun sequence of Frigoribacterium faeni NBRC 103066.</title>
        <authorList>
            <person name="Hosoyama A."/>
            <person name="Uohara A."/>
            <person name="Ohji S."/>
            <person name="Ichikawa N."/>
        </authorList>
    </citation>
    <scope>NUCLEOTIDE SEQUENCE [LARGE SCALE GENOMIC DNA]</scope>
    <source>
        <strain evidence="11 13">NBRC 103066</strain>
    </source>
</reference>
<evidence type="ECO:0000256" key="9">
    <source>
        <dbReference type="SAM" id="MobiDB-lite"/>
    </source>
</evidence>
<comment type="caution">
    <text evidence="12">The sequence shown here is derived from an EMBL/GenBank/DDBJ whole genome shotgun (WGS) entry which is preliminary data.</text>
</comment>
<dbReference type="PIRSF" id="PIRSF000232">
    <property type="entry name" value="YdjA"/>
    <property type="match status" value="1"/>
</dbReference>
<dbReference type="InterPro" id="IPR052530">
    <property type="entry name" value="NAD(P)H_nitroreductase"/>
</dbReference>
<sequence>MSTVSAAAARRRSRSKVTDEAPDHEQLLAAVEAAATVADHSSMRPWRLIELRGDDRLVIGRSLAAASGAEGRDAEKLEQKSLRAPLVLAVVSSPSPSRKVPEWEQESVASGVAHLLSLVLDDLGWGVMWRTGVFTRAAEVQAAHGLTGDEKLLGWLYIGGRDPRRDDDKPRKRVDASRHLSALPRD</sequence>
<dbReference type="EMBL" id="JACGWW010000002">
    <property type="protein sequence ID" value="MBA8813870.1"/>
    <property type="molecule type" value="Genomic_DNA"/>
</dbReference>
<evidence type="ECO:0000256" key="1">
    <source>
        <dbReference type="ARBA" id="ARBA00007118"/>
    </source>
</evidence>
<dbReference type="OrthoDB" id="3268470at2"/>
<dbReference type="RefSeq" id="WP_146852575.1">
    <property type="nucleotide sequence ID" value="NZ_BAAAHR010000003.1"/>
</dbReference>
<dbReference type="PANTHER" id="PTHR43821:SF1">
    <property type="entry name" value="NAD(P)H NITROREDUCTASE YDJA-RELATED"/>
    <property type="match status" value="1"/>
</dbReference>
<evidence type="ECO:0000256" key="5">
    <source>
        <dbReference type="ARBA" id="ARBA00023002"/>
    </source>
</evidence>
<comment type="cofactor">
    <cofactor evidence="8">
        <name>FMN</name>
        <dbReference type="ChEBI" id="CHEBI:58210"/>
    </cofactor>
    <text evidence="8">Binds 1 FMN per subunit.</text>
</comment>